<evidence type="ECO:0000313" key="9">
    <source>
        <dbReference type="Proteomes" id="UP000568050"/>
    </source>
</evidence>
<accession>A0A839QYQ3</accession>
<organism evidence="8 9">
    <name type="scientific">Helcobacillus massiliensis</name>
    <dbReference type="NCBI Taxonomy" id="521392"/>
    <lineage>
        <taxon>Bacteria</taxon>
        <taxon>Bacillati</taxon>
        <taxon>Actinomycetota</taxon>
        <taxon>Actinomycetes</taxon>
        <taxon>Micrococcales</taxon>
        <taxon>Dermabacteraceae</taxon>
        <taxon>Helcobacillus</taxon>
    </lineage>
</organism>
<keyword evidence="3 6" id="KW-0812">Transmembrane</keyword>
<evidence type="ECO:0000256" key="2">
    <source>
        <dbReference type="ARBA" id="ARBA00022475"/>
    </source>
</evidence>
<dbReference type="InterPro" id="IPR027417">
    <property type="entry name" value="P-loop_NTPase"/>
</dbReference>
<keyword evidence="5 6" id="KW-0472">Membrane</keyword>
<keyword evidence="4 6" id="KW-1133">Transmembrane helix</keyword>
<feature type="domain" description="TraD/TraG TraM recognition site" evidence="7">
    <location>
        <begin position="95"/>
        <end position="213"/>
    </location>
</feature>
<dbReference type="AlphaFoldDB" id="A0A839QYQ3"/>
<evidence type="ECO:0000256" key="4">
    <source>
        <dbReference type="ARBA" id="ARBA00022989"/>
    </source>
</evidence>
<dbReference type="EMBL" id="JACHWP010000017">
    <property type="protein sequence ID" value="MBB3023919.1"/>
    <property type="molecule type" value="Genomic_DNA"/>
</dbReference>
<comment type="subcellular location">
    <subcellularLocation>
        <location evidence="1">Cell membrane</location>
        <topology evidence="1">Multi-pass membrane protein</topology>
    </subcellularLocation>
</comment>
<evidence type="ECO:0000259" key="7">
    <source>
        <dbReference type="Pfam" id="PF12696"/>
    </source>
</evidence>
<sequence>MIDADPKTRDSIWQGVALALGALADPRVLDAVTPRDNETPFDPEAFLRESGTLYLLATGAGAGASAALVAAFFEDLIETARRLAARSPGARLDPPLLLALDEIGNLAPLPSLPTLMAEGGGTGITTLPVLQTLAQARDKWSEHQAGAIWDAAIVKLILGGASNSRDLQDLTTLIGERDEYTDSVTLGDHGTRSNQRSVRRVPILPPDRIRTLPFGTGVTLLRSAPPIITDLTAWPTRPDADTLKRDRRELEQLLQVGPAAQDE</sequence>
<keyword evidence="9" id="KW-1185">Reference proteome</keyword>
<comment type="caution">
    <text evidence="8">The sequence shown here is derived from an EMBL/GenBank/DDBJ whole genome shotgun (WGS) entry which is preliminary data.</text>
</comment>
<protein>
    <submittedName>
        <fullName evidence="8">Type IV secretory pathway TraG/TraD family ATPase VirD4</fullName>
    </submittedName>
</protein>
<name>A0A839QYQ3_9MICO</name>
<dbReference type="InterPro" id="IPR032689">
    <property type="entry name" value="TraG-D_C"/>
</dbReference>
<dbReference type="InterPro" id="IPR051539">
    <property type="entry name" value="T4SS-coupling_protein"/>
</dbReference>
<dbReference type="CDD" id="cd01127">
    <property type="entry name" value="TrwB_TraG_TraD_VirD4"/>
    <property type="match status" value="1"/>
</dbReference>
<dbReference type="Proteomes" id="UP000568050">
    <property type="component" value="Unassembled WGS sequence"/>
</dbReference>
<dbReference type="GO" id="GO:0005886">
    <property type="term" value="C:plasma membrane"/>
    <property type="evidence" value="ECO:0007669"/>
    <property type="project" value="UniProtKB-SubCell"/>
</dbReference>
<evidence type="ECO:0000256" key="3">
    <source>
        <dbReference type="ARBA" id="ARBA00022692"/>
    </source>
</evidence>
<evidence type="ECO:0000313" key="8">
    <source>
        <dbReference type="EMBL" id="MBB3023919.1"/>
    </source>
</evidence>
<dbReference type="SUPFAM" id="SSF52540">
    <property type="entry name" value="P-loop containing nucleoside triphosphate hydrolases"/>
    <property type="match status" value="1"/>
</dbReference>
<dbReference type="PANTHER" id="PTHR37937:SF1">
    <property type="entry name" value="CONJUGATIVE TRANSFER: DNA TRANSPORT"/>
    <property type="match status" value="1"/>
</dbReference>
<keyword evidence="2" id="KW-1003">Cell membrane</keyword>
<reference evidence="8 9" key="1">
    <citation type="submission" date="2020-08" db="EMBL/GenBank/DDBJ databases">
        <title>Sequencing the genomes of 1000 actinobacteria strains.</title>
        <authorList>
            <person name="Klenk H.-P."/>
        </authorList>
    </citation>
    <scope>NUCLEOTIDE SEQUENCE [LARGE SCALE GENOMIC DNA]</scope>
    <source>
        <strain evidence="8 9">DSM 23040</strain>
    </source>
</reference>
<dbReference type="Gene3D" id="3.40.50.300">
    <property type="entry name" value="P-loop containing nucleotide triphosphate hydrolases"/>
    <property type="match status" value="1"/>
</dbReference>
<dbReference type="PANTHER" id="PTHR37937">
    <property type="entry name" value="CONJUGATIVE TRANSFER: DNA TRANSPORT"/>
    <property type="match status" value="1"/>
</dbReference>
<evidence type="ECO:0000256" key="1">
    <source>
        <dbReference type="ARBA" id="ARBA00004651"/>
    </source>
</evidence>
<proteinExistence type="predicted"/>
<gene>
    <name evidence="8" type="ORF">FHX50_002225</name>
</gene>
<dbReference type="Pfam" id="PF12696">
    <property type="entry name" value="TraG-D_C"/>
    <property type="match status" value="1"/>
</dbReference>
<evidence type="ECO:0000256" key="6">
    <source>
        <dbReference type="SAM" id="Phobius"/>
    </source>
</evidence>
<evidence type="ECO:0000256" key="5">
    <source>
        <dbReference type="ARBA" id="ARBA00023136"/>
    </source>
</evidence>
<feature type="transmembrane region" description="Helical" evidence="6">
    <location>
        <begin position="53"/>
        <end position="73"/>
    </location>
</feature>